<evidence type="ECO:0000259" key="11">
    <source>
        <dbReference type="Pfam" id="PF03015"/>
    </source>
</evidence>
<dbReference type="InterPro" id="IPR013120">
    <property type="entry name" value="FAR_NAD-bd"/>
</dbReference>
<dbReference type="GO" id="GO:0035336">
    <property type="term" value="P:long-chain fatty-acyl-CoA metabolic process"/>
    <property type="evidence" value="ECO:0007669"/>
    <property type="project" value="TreeGrafter"/>
</dbReference>
<evidence type="ECO:0000313" key="14">
    <source>
        <dbReference type="RefSeq" id="XP_030755682.1"/>
    </source>
</evidence>
<comment type="subcellular location">
    <subcellularLocation>
        <location evidence="1">Membrane</location>
        <topology evidence="1">Multi-pass membrane protein</topology>
    </subcellularLocation>
</comment>
<proteinExistence type="inferred from homology"/>
<evidence type="ECO:0000313" key="13">
    <source>
        <dbReference type="Proteomes" id="UP000504635"/>
    </source>
</evidence>
<feature type="domain" description="Fatty acyl-CoA reductase C-terminal" evidence="11">
    <location>
        <begin position="364"/>
        <end position="434"/>
    </location>
</feature>
<dbReference type="InterPro" id="IPR033640">
    <property type="entry name" value="FAR_C"/>
</dbReference>
<keyword evidence="3 10" id="KW-0444">Lipid biosynthesis</keyword>
<dbReference type="GO" id="GO:0102965">
    <property type="term" value="F:alcohol-forming long-chain fatty acyl-CoA reductase activity"/>
    <property type="evidence" value="ECO:0007669"/>
    <property type="project" value="UniProtKB-EC"/>
</dbReference>
<dbReference type="Gene3D" id="3.40.50.720">
    <property type="entry name" value="NAD(P)-binding Rossmann-like Domain"/>
    <property type="match status" value="1"/>
</dbReference>
<protein>
    <recommendedName>
        <fullName evidence="10">Fatty acyl-CoA reductase</fullName>
        <ecNumber evidence="10">1.2.1.84</ecNumber>
    </recommendedName>
</protein>
<dbReference type="Pfam" id="PF03015">
    <property type="entry name" value="Sterile"/>
    <property type="match status" value="1"/>
</dbReference>
<comment type="similarity">
    <text evidence="2 10">Belongs to the fatty acyl-CoA reductase family.</text>
</comment>
<keyword evidence="10" id="KW-0560">Oxidoreductase</keyword>
<dbReference type="SUPFAM" id="SSF51735">
    <property type="entry name" value="NAD(P)-binding Rossmann-fold domains"/>
    <property type="match status" value="1"/>
</dbReference>
<keyword evidence="4 10" id="KW-0812">Transmembrane</keyword>
<evidence type="ECO:0000256" key="10">
    <source>
        <dbReference type="RuleBase" id="RU363097"/>
    </source>
</evidence>
<keyword evidence="7 10" id="KW-0443">Lipid metabolism</keyword>
<dbReference type="CDD" id="cd09071">
    <property type="entry name" value="FAR_C"/>
    <property type="match status" value="1"/>
</dbReference>
<dbReference type="AlphaFoldDB" id="A0A6J2XVX8"/>
<dbReference type="EC" id="1.2.1.84" evidence="10"/>
<evidence type="ECO:0000256" key="2">
    <source>
        <dbReference type="ARBA" id="ARBA00005928"/>
    </source>
</evidence>
<dbReference type="GeneID" id="115882007"/>
<feature type="transmembrane region" description="Helical" evidence="10">
    <location>
        <begin position="483"/>
        <end position="505"/>
    </location>
</feature>
<gene>
    <name evidence="14" type="primary">LOC115882007</name>
</gene>
<feature type="transmembrane region" description="Helical" evidence="10">
    <location>
        <begin position="355"/>
        <end position="376"/>
    </location>
</feature>
<dbReference type="InParanoid" id="A0A6J2XVX8"/>
<dbReference type="GO" id="GO:0005777">
    <property type="term" value="C:peroxisome"/>
    <property type="evidence" value="ECO:0007669"/>
    <property type="project" value="TreeGrafter"/>
</dbReference>
<dbReference type="RefSeq" id="XP_030755682.1">
    <property type="nucleotide sequence ID" value="XM_030899822.1"/>
</dbReference>
<evidence type="ECO:0000256" key="9">
    <source>
        <dbReference type="ARBA" id="ARBA00052530"/>
    </source>
</evidence>
<accession>A0A6J2XVX8</accession>
<dbReference type="Proteomes" id="UP000504635">
    <property type="component" value="Unplaced"/>
</dbReference>
<dbReference type="CDD" id="cd05236">
    <property type="entry name" value="FAR-N_SDR_e"/>
    <property type="match status" value="1"/>
</dbReference>
<keyword evidence="5 10" id="KW-0521">NADP</keyword>
<dbReference type="GO" id="GO:0080019">
    <property type="term" value="F:alcohol-forming very long-chain fatty acyl-CoA reductase activity"/>
    <property type="evidence" value="ECO:0007669"/>
    <property type="project" value="InterPro"/>
</dbReference>
<dbReference type="PANTHER" id="PTHR11011">
    <property type="entry name" value="MALE STERILITY PROTEIN 2-RELATED"/>
    <property type="match status" value="1"/>
</dbReference>
<evidence type="ECO:0000256" key="8">
    <source>
        <dbReference type="ARBA" id="ARBA00023136"/>
    </source>
</evidence>
<evidence type="ECO:0000259" key="12">
    <source>
        <dbReference type="Pfam" id="PF07993"/>
    </source>
</evidence>
<evidence type="ECO:0000256" key="3">
    <source>
        <dbReference type="ARBA" id="ARBA00022516"/>
    </source>
</evidence>
<feature type="domain" description="Thioester reductase (TE)" evidence="12">
    <location>
        <begin position="18"/>
        <end position="289"/>
    </location>
</feature>
<evidence type="ECO:0000256" key="6">
    <source>
        <dbReference type="ARBA" id="ARBA00022989"/>
    </source>
</evidence>
<dbReference type="InterPro" id="IPR036291">
    <property type="entry name" value="NAD(P)-bd_dom_sf"/>
</dbReference>
<comment type="catalytic activity">
    <reaction evidence="9 10">
        <text>a long-chain fatty acyl-CoA + 2 NADPH + 2 H(+) = a long-chain primary fatty alcohol + 2 NADP(+) + CoA</text>
        <dbReference type="Rhea" id="RHEA:52716"/>
        <dbReference type="ChEBI" id="CHEBI:15378"/>
        <dbReference type="ChEBI" id="CHEBI:57287"/>
        <dbReference type="ChEBI" id="CHEBI:57783"/>
        <dbReference type="ChEBI" id="CHEBI:58349"/>
        <dbReference type="ChEBI" id="CHEBI:77396"/>
        <dbReference type="ChEBI" id="CHEBI:83139"/>
        <dbReference type="EC" id="1.2.1.84"/>
    </reaction>
</comment>
<name>A0A6J2XVX8_SITOR</name>
<dbReference type="GO" id="GO:0016020">
    <property type="term" value="C:membrane"/>
    <property type="evidence" value="ECO:0007669"/>
    <property type="project" value="UniProtKB-SubCell"/>
</dbReference>
<dbReference type="OrthoDB" id="429813at2759"/>
<dbReference type="PANTHER" id="PTHR11011:SF24">
    <property type="entry name" value="FATTY ACYL-COA REDUCTASE"/>
    <property type="match status" value="1"/>
</dbReference>
<keyword evidence="8 10" id="KW-0472">Membrane</keyword>
<dbReference type="Pfam" id="PF07993">
    <property type="entry name" value="NAD_binding_4"/>
    <property type="match status" value="1"/>
</dbReference>
<organism evidence="13 14">
    <name type="scientific">Sitophilus oryzae</name>
    <name type="common">Rice weevil</name>
    <name type="synonym">Curculio oryzae</name>
    <dbReference type="NCBI Taxonomy" id="7048"/>
    <lineage>
        <taxon>Eukaryota</taxon>
        <taxon>Metazoa</taxon>
        <taxon>Ecdysozoa</taxon>
        <taxon>Arthropoda</taxon>
        <taxon>Hexapoda</taxon>
        <taxon>Insecta</taxon>
        <taxon>Pterygota</taxon>
        <taxon>Neoptera</taxon>
        <taxon>Endopterygota</taxon>
        <taxon>Coleoptera</taxon>
        <taxon>Polyphaga</taxon>
        <taxon>Cucujiformia</taxon>
        <taxon>Curculionidae</taxon>
        <taxon>Dryophthorinae</taxon>
        <taxon>Sitophilus</taxon>
    </lineage>
</organism>
<evidence type="ECO:0000256" key="5">
    <source>
        <dbReference type="ARBA" id="ARBA00022857"/>
    </source>
</evidence>
<dbReference type="KEGG" id="soy:115882007"/>
<reference evidence="14" key="1">
    <citation type="submission" date="2025-08" db="UniProtKB">
        <authorList>
            <consortium name="RefSeq"/>
        </authorList>
    </citation>
    <scope>IDENTIFICATION</scope>
    <source>
        <tissue evidence="14">Gonads</tissue>
    </source>
</reference>
<dbReference type="FunFam" id="3.40.50.720:FF:000143">
    <property type="entry name" value="Fatty acyl-CoA reductase"/>
    <property type="match status" value="1"/>
</dbReference>
<evidence type="ECO:0000256" key="1">
    <source>
        <dbReference type="ARBA" id="ARBA00004141"/>
    </source>
</evidence>
<evidence type="ECO:0000256" key="4">
    <source>
        <dbReference type="ARBA" id="ARBA00022692"/>
    </source>
</evidence>
<keyword evidence="6 10" id="KW-1133">Transmembrane helix</keyword>
<comment type="function">
    <text evidence="10">Catalyzes the reduction of fatty acyl-CoA to fatty alcohols.</text>
</comment>
<sequence>MENRNSVREFYKAKNIFITGATGFIGKALIEKLLRSCPDIHNLYALVRNKKGKTLKERREQLFSNPIFDLLRDNQPELFRKVLFIQGDVAEDNLGISGGDMKMLIENVHVVFHCAASVKFDDFLKDAIRTNLTSARDMALLALKMKKLDVFVHVSTAYCSISEGKTVPEELIPAIADWKETIYVAEKCDENLLNILSHKIVGKYPNTYTYTKHLADHCINELLGSKIPTVIVKPTIVTNSISEPMIGWGDNFNGPVGISIGNGFGVLRIFMADLNISMDYVPIDTVIKALILAGRNTAQSQSESSTSVDVIQPSAFGFKKYSLKLFAQLGQQVVHKYPLDMQIWYPNMTFTQSWIYYYINAVLFHLVPAICIDLLLRIFRYKPILFKIQRKIFIANLAVSYFTTHEWNFLNDKALRLFECLEDSEKEDFKYIVVNDNEHAYRYLKASLKTTKWLLLGQSKGTKSSAFKINKGFYYLDRICKGIFYICVIWIAFFKYNIIAALLGATSNNWTGLY</sequence>
<evidence type="ECO:0000256" key="7">
    <source>
        <dbReference type="ARBA" id="ARBA00023098"/>
    </source>
</evidence>
<dbReference type="InterPro" id="IPR026055">
    <property type="entry name" value="FAR"/>
</dbReference>
<keyword evidence="13" id="KW-1185">Reference proteome</keyword>